<keyword evidence="8" id="KW-1185">Reference proteome</keyword>
<dbReference type="FunFam" id="4.10.280.10:FF:000089">
    <property type="entry name" value="Transcription factor LAX PANICLE"/>
    <property type="match status" value="1"/>
</dbReference>
<comment type="subcellular location">
    <subcellularLocation>
        <location evidence="1">Nucleus</location>
    </subcellularLocation>
</comment>
<dbReference type="Gene3D" id="4.10.280.10">
    <property type="entry name" value="Helix-loop-helix DNA-binding domain"/>
    <property type="match status" value="1"/>
</dbReference>
<evidence type="ECO:0000256" key="3">
    <source>
        <dbReference type="ARBA" id="ARBA00023125"/>
    </source>
</evidence>
<keyword evidence="5" id="KW-0539">Nucleus</keyword>
<dbReference type="SUPFAM" id="SSF47459">
    <property type="entry name" value="HLH, helix-loop-helix DNA-binding domain"/>
    <property type="match status" value="1"/>
</dbReference>
<evidence type="ECO:0000256" key="1">
    <source>
        <dbReference type="ARBA" id="ARBA00004123"/>
    </source>
</evidence>
<evidence type="ECO:0000256" key="4">
    <source>
        <dbReference type="ARBA" id="ARBA00023163"/>
    </source>
</evidence>
<dbReference type="SMART" id="SM00353">
    <property type="entry name" value="HLH"/>
    <property type="match status" value="1"/>
</dbReference>
<gene>
    <name evidence="7" type="ORF">Adt_32390</name>
</gene>
<evidence type="ECO:0000256" key="5">
    <source>
        <dbReference type="ARBA" id="ARBA00023242"/>
    </source>
</evidence>
<feature type="domain" description="BHLH" evidence="6">
    <location>
        <begin position="21"/>
        <end position="70"/>
    </location>
</feature>
<organism evidence="7 8">
    <name type="scientific">Abeliophyllum distichum</name>
    <dbReference type="NCBI Taxonomy" id="126358"/>
    <lineage>
        <taxon>Eukaryota</taxon>
        <taxon>Viridiplantae</taxon>
        <taxon>Streptophyta</taxon>
        <taxon>Embryophyta</taxon>
        <taxon>Tracheophyta</taxon>
        <taxon>Spermatophyta</taxon>
        <taxon>Magnoliopsida</taxon>
        <taxon>eudicotyledons</taxon>
        <taxon>Gunneridae</taxon>
        <taxon>Pentapetalae</taxon>
        <taxon>asterids</taxon>
        <taxon>lamiids</taxon>
        <taxon>Lamiales</taxon>
        <taxon>Oleaceae</taxon>
        <taxon>Forsythieae</taxon>
        <taxon>Abeliophyllum</taxon>
    </lineage>
</organism>
<keyword evidence="3" id="KW-0238">DNA-binding</keyword>
<reference evidence="8" key="1">
    <citation type="submission" date="2024-07" db="EMBL/GenBank/DDBJ databases">
        <title>Two chromosome-level genome assemblies of Korean endemic species Abeliophyllum distichum and Forsythia ovata (Oleaceae).</title>
        <authorList>
            <person name="Jang H."/>
        </authorList>
    </citation>
    <scope>NUCLEOTIDE SEQUENCE [LARGE SCALE GENOMIC DNA]</scope>
</reference>
<name>A0ABD1QWW2_9LAMI</name>
<sequence length="149" mass="17025">MPNNGNSGGAKKAKAVAFVKLSTDPQSVAARQRRHRIRDRFKILQSLIPGGAKMDTASMLEEAIHYVKFLKTQIWLHETIINFENIEHDDNSTFFLPPNNPFSSYQTDVYMQNHYMGVQHEAMPQLGLPNSCFEGEESVTFDNPPMQYY</sequence>
<evidence type="ECO:0000313" key="8">
    <source>
        <dbReference type="Proteomes" id="UP001604336"/>
    </source>
</evidence>
<evidence type="ECO:0000313" key="7">
    <source>
        <dbReference type="EMBL" id="KAL2479424.1"/>
    </source>
</evidence>
<protein>
    <submittedName>
        <fullName evidence="7">Transcription factor bHLH</fullName>
    </submittedName>
</protein>
<dbReference type="PANTHER" id="PTHR45914">
    <property type="entry name" value="TRANSCRIPTION FACTOR HEC3-RELATED"/>
    <property type="match status" value="1"/>
</dbReference>
<dbReference type="InterPro" id="IPR036638">
    <property type="entry name" value="HLH_DNA-bd_sf"/>
</dbReference>
<accession>A0ABD1QWW2</accession>
<keyword evidence="4" id="KW-0804">Transcription</keyword>
<dbReference type="Pfam" id="PF00010">
    <property type="entry name" value="HLH"/>
    <property type="match status" value="1"/>
</dbReference>
<dbReference type="PANTHER" id="PTHR45914:SF2">
    <property type="entry name" value="TRANSCRIPTION FACTOR BHLH140-LIKE PROTEIN"/>
    <property type="match status" value="1"/>
</dbReference>
<evidence type="ECO:0000259" key="6">
    <source>
        <dbReference type="PROSITE" id="PS50888"/>
    </source>
</evidence>
<dbReference type="InterPro" id="IPR011598">
    <property type="entry name" value="bHLH_dom"/>
</dbReference>
<dbReference type="InterPro" id="IPR045843">
    <property type="entry name" value="IND-like"/>
</dbReference>
<dbReference type="GO" id="GO:0005634">
    <property type="term" value="C:nucleus"/>
    <property type="evidence" value="ECO:0007669"/>
    <property type="project" value="UniProtKB-SubCell"/>
</dbReference>
<dbReference type="GO" id="GO:0003677">
    <property type="term" value="F:DNA binding"/>
    <property type="evidence" value="ECO:0007669"/>
    <property type="project" value="UniProtKB-KW"/>
</dbReference>
<comment type="caution">
    <text evidence="7">The sequence shown here is derived from an EMBL/GenBank/DDBJ whole genome shotgun (WGS) entry which is preliminary data.</text>
</comment>
<dbReference type="PROSITE" id="PS50888">
    <property type="entry name" value="BHLH"/>
    <property type="match status" value="1"/>
</dbReference>
<evidence type="ECO:0000256" key="2">
    <source>
        <dbReference type="ARBA" id="ARBA00023015"/>
    </source>
</evidence>
<dbReference type="Proteomes" id="UP001604336">
    <property type="component" value="Unassembled WGS sequence"/>
</dbReference>
<dbReference type="EMBL" id="JBFOLK010000010">
    <property type="protein sequence ID" value="KAL2479424.1"/>
    <property type="molecule type" value="Genomic_DNA"/>
</dbReference>
<dbReference type="AlphaFoldDB" id="A0ABD1QWW2"/>
<keyword evidence="2" id="KW-0805">Transcription regulation</keyword>
<proteinExistence type="predicted"/>